<feature type="region of interest" description="Disordered" evidence="2">
    <location>
        <begin position="1"/>
        <end position="37"/>
    </location>
</feature>
<name>A0ABQ4ZZJ8_9ASTR</name>
<evidence type="ECO:0000313" key="5">
    <source>
        <dbReference type="Proteomes" id="UP001151760"/>
    </source>
</evidence>
<keyword evidence="1" id="KW-0175">Coiled coil</keyword>
<gene>
    <name evidence="4" type="ORF">Tco_0802702</name>
</gene>
<organism evidence="4 5">
    <name type="scientific">Tanacetum coccineum</name>
    <dbReference type="NCBI Taxonomy" id="301880"/>
    <lineage>
        <taxon>Eukaryota</taxon>
        <taxon>Viridiplantae</taxon>
        <taxon>Streptophyta</taxon>
        <taxon>Embryophyta</taxon>
        <taxon>Tracheophyta</taxon>
        <taxon>Spermatophyta</taxon>
        <taxon>Magnoliopsida</taxon>
        <taxon>eudicotyledons</taxon>
        <taxon>Gunneridae</taxon>
        <taxon>Pentapetalae</taxon>
        <taxon>asterids</taxon>
        <taxon>campanulids</taxon>
        <taxon>Asterales</taxon>
        <taxon>Asteraceae</taxon>
        <taxon>Asteroideae</taxon>
        <taxon>Anthemideae</taxon>
        <taxon>Anthemidinae</taxon>
        <taxon>Tanacetum</taxon>
    </lineage>
</organism>
<evidence type="ECO:0000313" key="4">
    <source>
        <dbReference type="EMBL" id="GJS95734.1"/>
    </source>
</evidence>
<proteinExistence type="predicted"/>
<dbReference type="InterPro" id="IPR036047">
    <property type="entry name" value="F-box-like_dom_sf"/>
</dbReference>
<evidence type="ECO:0000259" key="3">
    <source>
        <dbReference type="Pfam" id="PF23622"/>
    </source>
</evidence>
<dbReference type="PANTHER" id="PTHR32212:SF454">
    <property type="entry name" value="F-BOX DOMAIN, LEUCINE-RICH REPEAT DOMAIN, L DOMAIN-CONTAINING PROTEIN"/>
    <property type="match status" value="1"/>
</dbReference>
<reference evidence="4" key="2">
    <citation type="submission" date="2022-01" db="EMBL/GenBank/DDBJ databases">
        <authorList>
            <person name="Yamashiro T."/>
            <person name="Shiraishi A."/>
            <person name="Satake H."/>
            <person name="Nakayama K."/>
        </authorList>
    </citation>
    <scope>NUCLEOTIDE SEQUENCE</scope>
</reference>
<dbReference type="Pfam" id="PF23622">
    <property type="entry name" value="LRR_At1g61320_AtMIF1"/>
    <property type="match status" value="1"/>
</dbReference>
<comment type="caution">
    <text evidence="4">The sequence shown here is derived from an EMBL/GenBank/DDBJ whole genome shotgun (WGS) entry which is preliminary data.</text>
</comment>
<evidence type="ECO:0000256" key="1">
    <source>
        <dbReference type="SAM" id="Coils"/>
    </source>
</evidence>
<dbReference type="PANTHER" id="PTHR32212">
    <property type="entry name" value="CYCLIN-LIKE F-BOX"/>
    <property type="match status" value="1"/>
</dbReference>
<feature type="coiled-coil region" evidence="1">
    <location>
        <begin position="77"/>
        <end position="287"/>
    </location>
</feature>
<feature type="compositionally biased region" description="Polar residues" evidence="2">
    <location>
        <begin position="18"/>
        <end position="27"/>
    </location>
</feature>
<keyword evidence="5" id="KW-1185">Reference proteome</keyword>
<dbReference type="Proteomes" id="UP001151760">
    <property type="component" value="Unassembled WGS sequence"/>
</dbReference>
<sequence length="688" mass="78638">MDRNIGSRSTPRRRQVLSPMNTQIGSSETEEGLKTHTKQQVEMLLKDRFKGKKFDSKGKQEWTIEYITRLKVCLKWLQDVVDEKDGLEAALKSQEEEFKVTISKLETNILSLSESLAKEESEKLGALDCLKKEKEANMALEKNQESLRKELGWAEQTVLNANEKVKMQEHMYASLQEYNTHLQDELREANRANKQVESENAVILQELSTLRAQTPFLQLQDELRDANRANKQLESEKAAILQELISLRAHNTLLQLQDELREANCANKQLESENAAILQELSTLRAHNTFHAHLNKPDPFSLLQEDILLDIMSRIECTTKELIRTTSTISKRWQNLWASVPHLIFLGEEDDVDPVTNIHGYISFIDNTINQCPTYPNLKLFKLVTSYNGLLNPELKSRVNSWIRYAISRNVEELDLRLWGPPEGEFTYDDELFFNSSCITRIALSCCLLDPPNGAISWGRLESLCISCGTLDEDMLEKILSGSPCLETLQSRGGDYIDCVKINAPYISSLTIEGELVLRELALLNVSSLVEAHLDYSIDWREISHVQIFRGLIESLNNFTDITIGYHFSEFLSRLEASRDTSNDDPVENGDQDEEMLEIQEQRDLGTVSEYKLAIAYLLAYGWIFWDALLMSVKLHNILHDEQISDGSKTDMLSILLNSRGISQFFRNCHFKLIGDILQDPPRLCSNA</sequence>
<protein>
    <submittedName>
        <fullName evidence="4">Ribonuclease H-like domain-containing protein</fullName>
    </submittedName>
</protein>
<feature type="domain" description="At1g61320/AtMIF1 LRR" evidence="3">
    <location>
        <begin position="379"/>
        <end position="504"/>
    </location>
</feature>
<evidence type="ECO:0000256" key="2">
    <source>
        <dbReference type="SAM" id="MobiDB-lite"/>
    </source>
</evidence>
<dbReference type="InterPro" id="IPR055357">
    <property type="entry name" value="LRR_At1g61320_AtMIF1"/>
</dbReference>
<reference evidence="4" key="1">
    <citation type="journal article" date="2022" name="Int. J. Mol. Sci.">
        <title>Draft Genome of Tanacetum Coccineum: Genomic Comparison of Closely Related Tanacetum-Family Plants.</title>
        <authorList>
            <person name="Yamashiro T."/>
            <person name="Shiraishi A."/>
            <person name="Nakayama K."/>
            <person name="Satake H."/>
        </authorList>
    </citation>
    <scope>NUCLEOTIDE SEQUENCE</scope>
</reference>
<dbReference type="EMBL" id="BQNB010011832">
    <property type="protein sequence ID" value="GJS95734.1"/>
    <property type="molecule type" value="Genomic_DNA"/>
</dbReference>
<dbReference type="SUPFAM" id="SSF81383">
    <property type="entry name" value="F-box domain"/>
    <property type="match status" value="1"/>
</dbReference>
<accession>A0ABQ4ZZJ8</accession>